<evidence type="ECO:0000313" key="1">
    <source>
        <dbReference type="EMBL" id="SDC17394.1"/>
    </source>
</evidence>
<protein>
    <recommendedName>
        <fullName evidence="3">YqhG</fullName>
    </recommendedName>
</protein>
<sequence length="274" mass="32742">MEPNQVKSFAQRYLDAYNCRVIEQTPDWVETELSIEADQDLVHRPFYWMYVEKMGLAPQTVTLTWFFDAKKAPTDRRAELLSFGSSRFNQMLQSAQKRGRFARLFEDRPSPVRSRSTSKPYEPWLGINYRVSYICDMKKDEILPFGIHLRTGDIQENFYPRIRSRNWTSVMPAHRHILPNLLSIPEAVGELEYNLQGYIEHQDLSWAKRAKERLDREMQQLHAYYPEEWRMSDELHDEKKQRIRETVWQYHPRIEVEVINAGLFYLDADHPVID</sequence>
<dbReference type="InterPro" id="IPR024562">
    <property type="entry name" value="YqhG"/>
</dbReference>
<name>A0A1G6JF64_9BACL</name>
<accession>A0A1G6JF64</accession>
<dbReference type="Proteomes" id="UP000199387">
    <property type="component" value="Unassembled WGS sequence"/>
</dbReference>
<keyword evidence="2" id="KW-1185">Reference proteome</keyword>
<dbReference type="AlphaFoldDB" id="A0A1G6JF64"/>
<organism evidence="1 2">
    <name type="scientific">Melghirimyces thermohalophilus</name>
    <dbReference type="NCBI Taxonomy" id="1236220"/>
    <lineage>
        <taxon>Bacteria</taxon>
        <taxon>Bacillati</taxon>
        <taxon>Bacillota</taxon>
        <taxon>Bacilli</taxon>
        <taxon>Bacillales</taxon>
        <taxon>Thermoactinomycetaceae</taxon>
        <taxon>Melghirimyces</taxon>
    </lineage>
</organism>
<dbReference type="OrthoDB" id="2433584at2"/>
<dbReference type="STRING" id="1236220.SAMN04488112_10417"/>
<reference evidence="1 2" key="1">
    <citation type="submission" date="2016-10" db="EMBL/GenBank/DDBJ databases">
        <authorList>
            <person name="de Groot N.N."/>
        </authorList>
    </citation>
    <scope>NUCLEOTIDE SEQUENCE [LARGE SCALE GENOMIC DNA]</scope>
    <source>
        <strain evidence="1 2">DSM 45514</strain>
    </source>
</reference>
<proteinExistence type="predicted"/>
<dbReference type="RefSeq" id="WP_091566779.1">
    <property type="nucleotide sequence ID" value="NZ_FMZA01000004.1"/>
</dbReference>
<dbReference type="EMBL" id="FMZA01000004">
    <property type="protein sequence ID" value="SDC17394.1"/>
    <property type="molecule type" value="Genomic_DNA"/>
</dbReference>
<gene>
    <name evidence="1" type="ORF">SAMN04488112_10417</name>
</gene>
<evidence type="ECO:0008006" key="3">
    <source>
        <dbReference type="Google" id="ProtNLM"/>
    </source>
</evidence>
<dbReference type="Pfam" id="PF11079">
    <property type="entry name" value="YqhG"/>
    <property type="match status" value="1"/>
</dbReference>
<evidence type="ECO:0000313" key="2">
    <source>
        <dbReference type="Proteomes" id="UP000199387"/>
    </source>
</evidence>